<gene>
    <name evidence="1" type="ordered locus">HacjB3_10915</name>
    <name evidence="2" type="ORF">C497_11757</name>
</gene>
<sequence length="197" mass="21301">MRAQAHTLEAFVAALILVAGLVFASQATAVTPLSASTSNQHLENQHRAVANDLLAVTAENGSLREAVVHWNETTGFVASSEERAYYTTTPPAENPLSQTLSTFLADRQLAYNVDVRYRSDSGSTGWNTQPMVVMGSPSDNAVSATRTVVLYDSTELGGNETASKTLAEAEDEFYAADIDPDSQVYTVVEVRIVVWRL</sequence>
<dbReference type="EMBL" id="AOHV01000030">
    <property type="protein sequence ID" value="ELY36026.1"/>
    <property type="molecule type" value="Genomic_DNA"/>
</dbReference>
<dbReference type="PATRIC" id="fig|795797.18.peg.2182"/>
<evidence type="ECO:0000313" key="1">
    <source>
        <dbReference type="EMBL" id="ADJ15566.1"/>
    </source>
</evidence>
<proteinExistence type="predicted"/>
<dbReference type="RefSeq" id="WP_008416896.1">
    <property type="nucleotide sequence ID" value="NC_014297.1"/>
</dbReference>
<dbReference type="Proteomes" id="UP000000390">
    <property type="component" value="Chromosome"/>
</dbReference>
<protein>
    <submittedName>
        <fullName evidence="1">Uncharacterized protein</fullName>
    </submittedName>
</protein>
<keyword evidence="4" id="KW-1185">Reference proteome</keyword>
<dbReference type="HOGENOM" id="CLU_110996_0_0_2"/>
<accession>D8J4U9</accession>
<dbReference type="GeneID" id="9419994"/>
<dbReference type="Proteomes" id="UP000011645">
    <property type="component" value="Unassembled WGS sequence"/>
</dbReference>
<dbReference type="InterPro" id="IPR055712">
    <property type="entry name" value="DUF7288"/>
</dbReference>
<dbReference type="AlphaFoldDB" id="D8J4U9"/>
<dbReference type="EMBL" id="CP002062">
    <property type="protein sequence ID" value="ADJ15566.1"/>
    <property type="molecule type" value="Genomic_DNA"/>
</dbReference>
<reference evidence="2 4" key="2">
    <citation type="journal article" date="2014" name="PLoS Genet.">
        <title>Phylogenetically driven sequencing of extremely halophilic archaea reveals strategies for static and dynamic osmo-response.</title>
        <authorList>
            <person name="Becker E.A."/>
            <person name="Seitzer P.M."/>
            <person name="Tritt A."/>
            <person name="Larsen D."/>
            <person name="Krusor M."/>
            <person name="Yao A.I."/>
            <person name="Wu D."/>
            <person name="Madern D."/>
            <person name="Eisen J.A."/>
            <person name="Darling A.E."/>
            <person name="Facciotti M.T."/>
        </authorList>
    </citation>
    <scope>NUCLEOTIDE SEQUENCE [LARGE SCALE GENOMIC DNA]</scope>
    <source>
        <strain evidence="2">B3</strain>
        <strain evidence="4">DSM 18796 / CECT 7217 / JCM 14584 / KCTC 4019 / B3</strain>
    </source>
</reference>
<dbReference type="OrthoDB" id="324613at2157"/>
<dbReference type="eggNOG" id="arCOG04652">
    <property type="taxonomic scope" value="Archaea"/>
</dbReference>
<dbReference type="KEGG" id="hje:HacjB3_10915"/>
<evidence type="ECO:0000313" key="2">
    <source>
        <dbReference type="EMBL" id="ELY36026.1"/>
    </source>
</evidence>
<dbReference type="STRING" id="795797.HacjB3_10915"/>
<dbReference type="Pfam" id="PF23959">
    <property type="entry name" value="DUF7288"/>
    <property type="match status" value="1"/>
</dbReference>
<name>D8J4U9_HALJB</name>
<reference evidence="1 3" key="1">
    <citation type="journal article" date="2010" name="J. Bacteriol.">
        <title>Complete genome sequence of Halalkalicoccus jeotgali B3(T), an extremely halophilic archaeon.</title>
        <authorList>
            <person name="Roh S.W."/>
            <person name="Nam Y.D."/>
            <person name="Nam S.H."/>
            <person name="Choi S.H."/>
            <person name="Park H.S."/>
            <person name="Bae J.W."/>
        </authorList>
    </citation>
    <scope>NUCLEOTIDE SEQUENCE [LARGE SCALE GENOMIC DNA]</scope>
    <source>
        <strain evidence="1">B3</strain>
        <strain evidence="3">DSM 18796 / CECT 7217 / JCM 14584 / KCTC 4019 / B3</strain>
    </source>
</reference>
<organism evidence="1 3">
    <name type="scientific">Halalkalicoccus jeotgali (strain DSM 18796 / CECT 7217 / JCM 14584 / KCTC 4019 / B3)</name>
    <dbReference type="NCBI Taxonomy" id="795797"/>
    <lineage>
        <taxon>Archaea</taxon>
        <taxon>Methanobacteriati</taxon>
        <taxon>Methanobacteriota</taxon>
        <taxon>Stenosarchaea group</taxon>
        <taxon>Halobacteria</taxon>
        <taxon>Halobacteriales</taxon>
        <taxon>Halococcaceae</taxon>
        <taxon>Halalkalicoccus</taxon>
    </lineage>
</organism>
<evidence type="ECO:0000313" key="3">
    <source>
        <dbReference type="Proteomes" id="UP000000390"/>
    </source>
</evidence>
<evidence type="ECO:0000313" key="4">
    <source>
        <dbReference type="Proteomes" id="UP000011645"/>
    </source>
</evidence>